<name>A0ABU6J8Z4_9BURK</name>
<evidence type="ECO:0000313" key="3">
    <source>
        <dbReference type="Proteomes" id="UP001352263"/>
    </source>
</evidence>
<dbReference type="Proteomes" id="UP001352263">
    <property type="component" value="Unassembled WGS sequence"/>
</dbReference>
<dbReference type="EMBL" id="JAWIIV010000008">
    <property type="protein sequence ID" value="MEC4719815.1"/>
    <property type="molecule type" value="Genomic_DNA"/>
</dbReference>
<feature type="chain" id="PRO_5046119336" description="Lipoprotein" evidence="1">
    <location>
        <begin position="21"/>
        <end position="92"/>
    </location>
</feature>
<accession>A0ABU6J8Z4</accession>
<reference evidence="2 3" key="1">
    <citation type="submission" date="2023-10" db="EMBL/GenBank/DDBJ databases">
        <title>Noviherbaspirillum sp. CPCC 100848 genome assembly.</title>
        <authorList>
            <person name="Li X.Y."/>
            <person name="Fang X.M."/>
        </authorList>
    </citation>
    <scope>NUCLEOTIDE SEQUENCE [LARGE SCALE GENOMIC DNA]</scope>
    <source>
        <strain evidence="2 3">CPCC 100848</strain>
    </source>
</reference>
<evidence type="ECO:0008006" key="4">
    <source>
        <dbReference type="Google" id="ProtNLM"/>
    </source>
</evidence>
<feature type="signal peptide" evidence="1">
    <location>
        <begin position="1"/>
        <end position="20"/>
    </location>
</feature>
<organism evidence="2 3">
    <name type="scientific">Noviherbaspirillum album</name>
    <dbReference type="NCBI Taxonomy" id="3080276"/>
    <lineage>
        <taxon>Bacteria</taxon>
        <taxon>Pseudomonadati</taxon>
        <taxon>Pseudomonadota</taxon>
        <taxon>Betaproteobacteria</taxon>
        <taxon>Burkholderiales</taxon>
        <taxon>Oxalobacteraceae</taxon>
        <taxon>Noviherbaspirillum</taxon>
    </lineage>
</organism>
<keyword evidence="3" id="KW-1185">Reference proteome</keyword>
<evidence type="ECO:0000313" key="2">
    <source>
        <dbReference type="EMBL" id="MEC4719815.1"/>
    </source>
</evidence>
<protein>
    <recommendedName>
        <fullName evidence="4">Lipoprotein</fullName>
    </recommendedName>
</protein>
<sequence length="92" mass="10258">MNARKIVLVASALFAVGLTACDVEKTKEGNVSLPKYEVEKTQEGNMKLPEYDVKTPEVTVKKEEKTVEVPTIKKEERTVQVPNVDITPAKEK</sequence>
<gene>
    <name evidence="2" type="ORF">RY831_11695</name>
</gene>
<dbReference type="RefSeq" id="WP_326506529.1">
    <property type="nucleotide sequence ID" value="NZ_JAWIIV010000008.1"/>
</dbReference>
<keyword evidence="1" id="KW-0732">Signal</keyword>
<dbReference type="PROSITE" id="PS51257">
    <property type="entry name" value="PROKAR_LIPOPROTEIN"/>
    <property type="match status" value="1"/>
</dbReference>
<evidence type="ECO:0000256" key="1">
    <source>
        <dbReference type="SAM" id="SignalP"/>
    </source>
</evidence>
<proteinExistence type="predicted"/>
<comment type="caution">
    <text evidence="2">The sequence shown here is derived from an EMBL/GenBank/DDBJ whole genome shotgun (WGS) entry which is preliminary data.</text>
</comment>